<keyword evidence="3 9" id="KW-0813">Transport</keyword>
<accession>A0A6A5RPM6</accession>
<evidence type="ECO:0000256" key="1">
    <source>
        <dbReference type="ARBA" id="ARBA00004448"/>
    </source>
</evidence>
<evidence type="ECO:0000256" key="8">
    <source>
        <dbReference type="ARBA" id="ARBA00023136"/>
    </source>
</evidence>
<evidence type="ECO:0000256" key="2">
    <source>
        <dbReference type="ARBA" id="ARBA00006416"/>
    </source>
</evidence>
<dbReference type="GO" id="GO:0006850">
    <property type="term" value="P:pyruvate import into mitochondria"/>
    <property type="evidence" value="ECO:0007669"/>
    <property type="project" value="InterPro"/>
</dbReference>
<evidence type="ECO:0000313" key="10">
    <source>
        <dbReference type="EMBL" id="KAF1929290.1"/>
    </source>
</evidence>
<evidence type="ECO:0000256" key="7">
    <source>
        <dbReference type="ARBA" id="ARBA00023128"/>
    </source>
</evidence>
<name>A0A6A5RPM6_9PLEO</name>
<evidence type="ECO:0000256" key="4">
    <source>
        <dbReference type="ARBA" id="ARBA00022692"/>
    </source>
</evidence>
<gene>
    <name evidence="10" type="ORF">M421DRAFT_419810</name>
</gene>
<keyword evidence="7 9" id="KW-0496">Mitochondrion</keyword>
<dbReference type="Pfam" id="PF03650">
    <property type="entry name" value="MPC"/>
    <property type="match status" value="1"/>
</dbReference>
<keyword evidence="4" id="KW-0812">Transmembrane</keyword>
<comment type="similarity">
    <text evidence="2 9">Belongs to the mitochondrial pyruvate carrier (MPC) (TC 2.A.105) family.</text>
</comment>
<comment type="subcellular location">
    <subcellularLocation>
        <location evidence="1 9">Mitochondrion inner membrane</location>
        <topology evidence="1 9">Multi-pass membrane protein</topology>
    </subcellularLocation>
</comment>
<protein>
    <recommendedName>
        <fullName evidence="9">Mitochondrial pyruvate carrier</fullName>
    </recommendedName>
</protein>
<proteinExistence type="inferred from homology"/>
<keyword evidence="8" id="KW-0472">Membrane</keyword>
<evidence type="ECO:0000256" key="9">
    <source>
        <dbReference type="RuleBase" id="RU363100"/>
    </source>
</evidence>
<evidence type="ECO:0000256" key="5">
    <source>
        <dbReference type="ARBA" id="ARBA00022792"/>
    </source>
</evidence>
<reference evidence="10" key="1">
    <citation type="journal article" date="2020" name="Stud. Mycol.">
        <title>101 Dothideomycetes genomes: a test case for predicting lifestyles and emergence of pathogens.</title>
        <authorList>
            <person name="Haridas S."/>
            <person name="Albert R."/>
            <person name="Binder M."/>
            <person name="Bloem J."/>
            <person name="Labutti K."/>
            <person name="Salamov A."/>
            <person name="Andreopoulos B."/>
            <person name="Baker S."/>
            <person name="Barry K."/>
            <person name="Bills G."/>
            <person name="Bluhm B."/>
            <person name="Cannon C."/>
            <person name="Castanera R."/>
            <person name="Culley D."/>
            <person name="Daum C."/>
            <person name="Ezra D."/>
            <person name="Gonzalez J."/>
            <person name="Henrissat B."/>
            <person name="Kuo A."/>
            <person name="Liang C."/>
            <person name="Lipzen A."/>
            <person name="Lutzoni F."/>
            <person name="Magnuson J."/>
            <person name="Mondo S."/>
            <person name="Nolan M."/>
            <person name="Ohm R."/>
            <person name="Pangilinan J."/>
            <person name="Park H.-J."/>
            <person name="Ramirez L."/>
            <person name="Alfaro M."/>
            <person name="Sun H."/>
            <person name="Tritt A."/>
            <person name="Yoshinaga Y."/>
            <person name="Zwiers L.-H."/>
            <person name="Turgeon B."/>
            <person name="Goodwin S."/>
            <person name="Spatafora J."/>
            <person name="Crous P."/>
            <person name="Grigoriev I."/>
        </authorList>
    </citation>
    <scope>NUCLEOTIDE SEQUENCE</scope>
    <source>
        <strain evidence="10">CBS 183.55</strain>
    </source>
</reference>
<sequence>MSFRPGSRVFSAFRTNFRQFYARRHASTAGAEPAGFARFWNSPVGPKTVHFWAPVMKWAMVAAGAADFTRPAESLSLTQNFALMCTGAIWTRWCFVIRPKNVALAAVNALLFCVGATQVGRIYSYNQSQKLTGADGPGDFAKQEGKELERDLKATAEKAEKKLS</sequence>
<keyword evidence="5 9" id="KW-0999">Mitochondrion inner membrane</keyword>
<dbReference type="GO" id="GO:0005743">
    <property type="term" value="C:mitochondrial inner membrane"/>
    <property type="evidence" value="ECO:0007669"/>
    <property type="project" value="UniProtKB-SubCell"/>
</dbReference>
<dbReference type="InterPro" id="IPR005336">
    <property type="entry name" value="MPC"/>
</dbReference>
<keyword evidence="11" id="KW-1185">Reference proteome</keyword>
<dbReference type="EMBL" id="ML978966">
    <property type="protein sequence ID" value="KAF1929290.1"/>
    <property type="molecule type" value="Genomic_DNA"/>
</dbReference>
<organism evidence="10 11">
    <name type="scientific">Didymella exigua CBS 183.55</name>
    <dbReference type="NCBI Taxonomy" id="1150837"/>
    <lineage>
        <taxon>Eukaryota</taxon>
        <taxon>Fungi</taxon>
        <taxon>Dikarya</taxon>
        <taxon>Ascomycota</taxon>
        <taxon>Pezizomycotina</taxon>
        <taxon>Dothideomycetes</taxon>
        <taxon>Pleosporomycetidae</taxon>
        <taxon>Pleosporales</taxon>
        <taxon>Pleosporineae</taxon>
        <taxon>Didymellaceae</taxon>
        <taxon>Didymella</taxon>
    </lineage>
</organism>
<evidence type="ECO:0000256" key="3">
    <source>
        <dbReference type="ARBA" id="ARBA00022448"/>
    </source>
</evidence>
<dbReference type="Proteomes" id="UP000800082">
    <property type="component" value="Unassembled WGS sequence"/>
</dbReference>
<evidence type="ECO:0000313" key="11">
    <source>
        <dbReference type="Proteomes" id="UP000800082"/>
    </source>
</evidence>
<dbReference type="RefSeq" id="XP_033449538.1">
    <property type="nucleotide sequence ID" value="XM_033592254.1"/>
</dbReference>
<dbReference type="AlphaFoldDB" id="A0A6A5RPM6"/>
<keyword evidence="6" id="KW-1133">Transmembrane helix</keyword>
<dbReference type="GeneID" id="54349922"/>
<dbReference type="PANTHER" id="PTHR14154">
    <property type="entry name" value="UPF0041 BRAIN PROTEIN 44-RELATED"/>
    <property type="match status" value="1"/>
</dbReference>
<evidence type="ECO:0000256" key="6">
    <source>
        <dbReference type="ARBA" id="ARBA00022989"/>
    </source>
</evidence>
<comment type="function">
    <text evidence="9">Mediates the uptake of pyruvate into mitochondria.</text>
</comment>
<dbReference type="OrthoDB" id="869189at2759"/>